<dbReference type="EMBL" id="BSBI01000013">
    <property type="protein sequence ID" value="GLF98062.1"/>
    <property type="molecule type" value="Genomic_DNA"/>
</dbReference>
<accession>A0ABQ5P673</accession>
<dbReference type="RefSeq" id="WP_323450051.1">
    <property type="nucleotide sequence ID" value="NZ_BSBI01000013.1"/>
</dbReference>
<proteinExistence type="predicted"/>
<dbReference type="Proteomes" id="UP001291653">
    <property type="component" value="Unassembled WGS sequence"/>
</dbReference>
<comment type="caution">
    <text evidence="1">The sequence shown here is derived from an EMBL/GenBank/DDBJ whole genome shotgun (WGS) entry which is preliminary data.</text>
</comment>
<organism evidence="1 2">
    <name type="scientific">Streptomyces yaizuensis</name>
    <dbReference type="NCBI Taxonomy" id="2989713"/>
    <lineage>
        <taxon>Bacteria</taxon>
        <taxon>Bacillati</taxon>
        <taxon>Actinomycetota</taxon>
        <taxon>Actinomycetes</taxon>
        <taxon>Kitasatosporales</taxon>
        <taxon>Streptomycetaceae</taxon>
        <taxon>Streptomyces</taxon>
    </lineage>
</organism>
<keyword evidence="2" id="KW-1185">Reference proteome</keyword>
<evidence type="ECO:0000313" key="2">
    <source>
        <dbReference type="Proteomes" id="UP001291653"/>
    </source>
</evidence>
<reference evidence="1 2" key="1">
    <citation type="submission" date="2022-10" db="EMBL/GenBank/DDBJ databases">
        <title>Draft genome sequence of Streptomyces sp. YSPA8.</title>
        <authorList>
            <person name="Moriuchi R."/>
            <person name="Dohra H."/>
            <person name="Yamamura H."/>
            <person name="Kodani S."/>
        </authorList>
    </citation>
    <scope>NUCLEOTIDE SEQUENCE [LARGE SCALE GENOMIC DNA]</scope>
    <source>
        <strain evidence="1 2">YSPA8</strain>
    </source>
</reference>
<sequence length="112" mass="12104">MNPTPQAAHYGLGAIFPVVVIDARPVWHQPSTSTPPERHPQGRELLALRWSGPDDADDEAVDTLRRAAHHDPDTALAAFAARPPAGLRLIALRPSALLGPWGERPGRATHHP</sequence>
<gene>
    <name evidence="1" type="ORF">SYYSPA8_27215</name>
</gene>
<name>A0ABQ5P673_9ACTN</name>
<protein>
    <submittedName>
        <fullName evidence="1">Uncharacterized protein</fullName>
    </submittedName>
</protein>
<evidence type="ECO:0000313" key="1">
    <source>
        <dbReference type="EMBL" id="GLF98062.1"/>
    </source>
</evidence>